<dbReference type="AlphaFoldDB" id="A0A1H8V411"/>
<dbReference type="GO" id="GO:0009244">
    <property type="term" value="P:lipopolysaccharide core region biosynthetic process"/>
    <property type="evidence" value="ECO:0007669"/>
    <property type="project" value="TreeGrafter"/>
</dbReference>
<keyword evidence="1" id="KW-0328">Glycosyltransferase</keyword>
<dbReference type="GO" id="GO:0005829">
    <property type="term" value="C:cytosol"/>
    <property type="evidence" value="ECO:0007669"/>
    <property type="project" value="TreeGrafter"/>
</dbReference>
<dbReference type="EMBL" id="FODY01000010">
    <property type="protein sequence ID" value="SEP09953.1"/>
    <property type="molecule type" value="Genomic_DNA"/>
</dbReference>
<evidence type="ECO:0000313" key="4">
    <source>
        <dbReference type="Proteomes" id="UP000198847"/>
    </source>
</evidence>
<dbReference type="Proteomes" id="UP000198847">
    <property type="component" value="Unassembled WGS sequence"/>
</dbReference>
<evidence type="ECO:0000256" key="1">
    <source>
        <dbReference type="ARBA" id="ARBA00022676"/>
    </source>
</evidence>
<keyword evidence="4" id="KW-1185">Reference proteome</keyword>
<reference evidence="3 4" key="1">
    <citation type="submission" date="2016-10" db="EMBL/GenBank/DDBJ databases">
        <authorList>
            <person name="de Groot N.N."/>
        </authorList>
    </citation>
    <scope>NUCLEOTIDE SEQUENCE [LARGE SCALE GENOMIC DNA]</scope>
    <source>
        <strain evidence="3 4">DSM 13305</strain>
    </source>
</reference>
<dbReference type="InterPro" id="IPR051199">
    <property type="entry name" value="LPS_LOS_Heptosyltrfase"/>
</dbReference>
<dbReference type="GO" id="GO:0008713">
    <property type="term" value="F:ADP-heptose-lipopolysaccharide heptosyltransferase activity"/>
    <property type="evidence" value="ECO:0007669"/>
    <property type="project" value="TreeGrafter"/>
</dbReference>
<dbReference type="Gene3D" id="3.40.50.2000">
    <property type="entry name" value="Glycogen Phosphorylase B"/>
    <property type="match status" value="2"/>
</dbReference>
<dbReference type="SUPFAM" id="SSF53756">
    <property type="entry name" value="UDP-Glycosyltransferase/glycogen phosphorylase"/>
    <property type="match status" value="1"/>
</dbReference>
<protein>
    <submittedName>
        <fullName evidence="3">Lipopolysaccharide heptosyltransferase I/lipopolysaccharide heptosyltransferase II,TIGR02195</fullName>
    </submittedName>
</protein>
<dbReference type="InterPro" id="IPR002201">
    <property type="entry name" value="Glyco_trans_9"/>
</dbReference>
<name>A0A1H8V411_9FIRM</name>
<dbReference type="PANTHER" id="PTHR30160">
    <property type="entry name" value="TETRAACYLDISACCHARIDE 4'-KINASE-RELATED"/>
    <property type="match status" value="1"/>
</dbReference>
<dbReference type="CDD" id="cd03789">
    <property type="entry name" value="GT9_LPS_heptosyltransferase"/>
    <property type="match status" value="1"/>
</dbReference>
<keyword evidence="2 3" id="KW-0808">Transferase</keyword>
<dbReference type="Pfam" id="PF01075">
    <property type="entry name" value="Glyco_transf_9"/>
    <property type="match status" value="1"/>
</dbReference>
<dbReference type="STRING" id="112903.SAMN04490178_11059"/>
<proteinExistence type="predicted"/>
<sequence>MTIRSILIIRLSSIGDVLHCTPVARSLRQAYPECRITWLVGSVAADLLTYNPHIDEVLVWSRERFEKHLCKLELREAVRMWQDLKELLADRYFDVVLDIHGLFLTGMITKQIQAGRKIGMRGAKELNTLFMTETASSLGRHVTDKYLGVLQAIGITEVDRRMQLTLGPAHGEFAAAYLRQAGILPEERFAVVVPGTTWPSKNWPVEFFIRTIQRLAPKYRIVLGGGKAEAPLGSEIERACGPSVINAIGQTGLLDLAGLIQKAAVVITGDTGPLHMAAALDIPTVAIFGPTDPAFFAPLGEKHIALTSRLACSFCHKTRCPDGNNMCMYGVAPDEVLQAVSKVVDLKF</sequence>
<dbReference type="RefSeq" id="WP_245732320.1">
    <property type="nucleotide sequence ID" value="NZ_FODY01000010.1"/>
</dbReference>
<accession>A0A1H8V411</accession>
<organism evidence="3 4">
    <name type="scientific">Propionispora vibrioides</name>
    <dbReference type="NCBI Taxonomy" id="112903"/>
    <lineage>
        <taxon>Bacteria</taxon>
        <taxon>Bacillati</taxon>
        <taxon>Bacillota</taxon>
        <taxon>Negativicutes</taxon>
        <taxon>Selenomonadales</taxon>
        <taxon>Sporomusaceae</taxon>
        <taxon>Propionispora</taxon>
    </lineage>
</organism>
<evidence type="ECO:0000256" key="2">
    <source>
        <dbReference type="ARBA" id="ARBA00022679"/>
    </source>
</evidence>
<evidence type="ECO:0000313" key="3">
    <source>
        <dbReference type="EMBL" id="SEP09953.1"/>
    </source>
</evidence>
<gene>
    <name evidence="3" type="ORF">SAMN04490178_11059</name>
</gene>
<dbReference type="PANTHER" id="PTHR30160:SF1">
    <property type="entry name" value="LIPOPOLYSACCHARIDE 1,2-N-ACETYLGLUCOSAMINETRANSFERASE-RELATED"/>
    <property type="match status" value="1"/>
</dbReference>